<dbReference type="PROSITE" id="PS00895">
    <property type="entry name" value="3_HYDROXYISOBUT_DH"/>
    <property type="match status" value="1"/>
</dbReference>
<feature type="domain" description="6-phosphogluconate dehydrogenase NADP-binding" evidence="5">
    <location>
        <begin position="8"/>
        <end position="167"/>
    </location>
</feature>
<comment type="similarity">
    <text evidence="1">Belongs to the HIBADH-related family.</text>
</comment>
<evidence type="ECO:0000313" key="8">
    <source>
        <dbReference type="Proteomes" id="UP000824037"/>
    </source>
</evidence>
<dbReference type="GO" id="GO:0050661">
    <property type="term" value="F:NADP binding"/>
    <property type="evidence" value="ECO:0007669"/>
    <property type="project" value="InterPro"/>
</dbReference>
<dbReference type="InterPro" id="IPR006115">
    <property type="entry name" value="6PGDH_NADP-bd"/>
</dbReference>
<evidence type="ECO:0000256" key="1">
    <source>
        <dbReference type="ARBA" id="ARBA00009080"/>
    </source>
</evidence>
<dbReference type="Pfam" id="PF14833">
    <property type="entry name" value="NAD_binding_11"/>
    <property type="match status" value="1"/>
</dbReference>
<dbReference type="EMBL" id="DXBY01000164">
    <property type="protein sequence ID" value="HIZ36029.1"/>
    <property type="molecule type" value="Genomic_DNA"/>
</dbReference>
<dbReference type="InterPro" id="IPR008927">
    <property type="entry name" value="6-PGluconate_DH-like_C_sf"/>
</dbReference>
<gene>
    <name evidence="7" type="ORF">H9815_09650</name>
</gene>
<evidence type="ECO:0000259" key="6">
    <source>
        <dbReference type="Pfam" id="PF14833"/>
    </source>
</evidence>
<evidence type="ECO:0000256" key="2">
    <source>
        <dbReference type="ARBA" id="ARBA00023002"/>
    </source>
</evidence>
<dbReference type="GO" id="GO:0016491">
    <property type="term" value="F:oxidoreductase activity"/>
    <property type="evidence" value="ECO:0007669"/>
    <property type="project" value="UniProtKB-KW"/>
</dbReference>
<organism evidence="7 8">
    <name type="scientific">Candidatus Ruania gallistercoris</name>
    <dbReference type="NCBI Taxonomy" id="2838746"/>
    <lineage>
        <taxon>Bacteria</taxon>
        <taxon>Bacillati</taxon>
        <taxon>Actinomycetota</taxon>
        <taxon>Actinomycetes</taxon>
        <taxon>Micrococcales</taxon>
        <taxon>Ruaniaceae</taxon>
        <taxon>Ruania</taxon>
    </lineage>
</organism>
<dbReference type="InterPro" id="IPR002204">
    <property type="entry name" value="3-OH-isobutyrate_DH-rel_CS"/>
</dbReference>
<proteinExistence type="inferred from homology"/>
<comment type="caution">
    <text evidence="7">The sequence shown here is derived from an EMBL/GenBank/DDBJ whole genome shotgun (WGS) entry which is preliminary data.</text>
</comment>
<feature type="active site" evidence="4">
    <location>
        <position position="179"/>
    </location>
</feature>
<dbReference type="GO" id="GO:0016054">
    <property type="term" value="P:organic acid catabolic process"/>
    <property type="evidence" value="ECO:0007669"/>
    <property type="project" value="UniProtKB-ARBA"/>
</dbReference>
<dbReference type="InterPro" id="IPR015815">
    <property type="entry name" value="HIBADH-related"/>
</dbReference>
<evidence type="ECO:0000313" key="7">
    <source>
        <dbReference type="EMBL" id="HIZ36029.1"/>
    </source>
</evidence>
<evidence type="ECO:0000256" key="3">
    <source>
        <dbReference type="ARBA" id="ARBA00023027"/>
    </source>
</evidence>
<dbReference type="Proteomes" id="UP000824037">
    <property type="component" value="Unassembled WGS sequence"/>
</dbReference>
<dbReference type="PIRSF" id="PIRSF000103">
    <property type="entry name" value="HIBADH"/>
    <property type="match status" value="1"/>
</dbReference>
<protein>
    <submittedName>
        <fullName evidence="7">NAD(P)-dependent oxidoreductase</fullName>
    </submittedName>
</protein>
<dbReference type="PANTHER" id="PTHR43060">
    <property type="entry name" value="3-HYDROXYISOBUTYRATE DEHYDROGENASE-LIKE 1, MITOCHONDRIAL-RELATED"/>
    <property type="match status" value="1"/>
</dbReference>
<reference evidence="7" key="1">
    <citation type="journal article" date="2021" name="PeerJ">
        <title>Extensive microbial diversity within the chicken gut microbiome revealed by metagenomics and culture.</title>
        <authorList>
            <person name="Gilroy R."/>
            <person name="Ravi A."/>
            <person name="Getino M."/>
            <person name="Pursley I."/>
            <person name="Horton D.L."/>
            <person name="Alikhan N.F."/>
            <person name="Baker D."/>
            <person name="Gharbi K."/>
            <person name="Hall N."/>
            <person name="Watson M."/>
            <person name="Adriaenssens E.M."/>
            <person name="Foster-Nyarko E."/>
            <person name="Jarju S."/>
            <person name="Secka A."/>
            <person name="Antonio M."/>
            <person name="Oren A."/>
            <person name="Chaudhuri R.R."/>
            <person name="La Ragione R."/>
            <person name="Hildebrand F."/>
            <person name="Pallen M.J."/>
        </authorList>
    </citation>
    <scope>NUCLEOTIDE SEQUENCE</scope>
    <source>
        <strain evidence="7">ChiGjej4B4-7305</strain>
    </source>
</reference>
<evidence type="ECO:0000259" key="5">
    <source>
        <dbReference type="Pfam" id="PF03446"/>
    </source>
</evidence>
<dbReference type="PANTHER" id="PTHR43060:SF15">
    <property type="entry name" value="3-HYDROXYISOBUTYRATE DEHYDROGENASE-LIKE 1, MITOCHONDRIAL-RELATED"/>
    <property type="match status" value="1"/>
</dbReference>
<dbReference type="InterPro" id="IPR013328">
    <property type="entry name" value="6PGD_dom2"/>
</dbReference>
<dbReference type="Pfam" id="PF03446">
    <property type="entry name" value="NAD_binding_2"/>
    <property type="match status" value="1"/>
</dbReference>
<sequence>MHNDTGGIGVIGLGRMGAEMARHIAAEQGAGGVLVHSRRRESAASAEAAGARWAATPAEVGAGCAVVLTVLPDLPELEQVLFGPEGLLAGLHTPTVLVICSTSSPAGVRHLANELHTHTDGLLHCVDAPLSGGREGAAAATLSIFAGGDGADVARATPALAACGRVVHLGPLGAGQVAKACNQLIVAATTVALAESAVLAQRSGLDLAAMFDILGGGYAGSRLLEVKADKLTRFDHSPDSPARLMIKDLQFVLDEAEATETPDEHVRLLQELYRQVVDAGMGDLDSTAVQRYLTER</sequence>
<accession>A0A9D2EE55</accession>
<keyword evidence="3" id="KW-0520">NAD</keyword>
<dbReference type="GO" id="GO:0051287">
    <property type="term" value="F:NAD binding"/>
    <property type="evidence" value="ECO:0007669"/>
    <property type="project" value="InterPro"/>
</dbReference>
<dbReference type="InterPro" id="IPR029154">
    <property type="entry name" value="HIBADH-like_NADP-bd"/>
</dbReference>
<dbReference type="AlphaFoldDB" id="A0A9D2EE55"/>
<dbReference type="SUPFAM" id="SSF51735">
    <property type="entry name" value="NAD(P)-binding Rossmann-fold domains"/>
    <property type="match status" value="1"/>
</dbReference>
<dbReference type="SUPFAM" id="SSF48179">
    <property type="entry name" value="6-phosphogluconate dehydrogenase C-terminal domain-like"/>
    <property type="match status" value="1"/>
</dbReference>
<dbReference type="Gene3D" id="1.10.1040.10">
    <property type="entry name" value="N-(1-d-carboxylethyl)-l-norvaline Dehydrogenase, domain 2"/>
    <property type="match status" value="1"/>
</dbReference>
<keyword evidence="2" id="KW-0560">Oxidoreductase</keyword>
<dbReference type="Gene3D" id="3.40.50.720">
    <property type="entry name" value="NAD(P)-binding Rossmann-like Domain"/>
    <property type="match status" value="1"/>
</dbReference>
<evidence type="ECO:0000256" key="4">
    <source>
        <dbReference type="PIRSR" id="PIRSR000103-1"/>
    </source>
</evidence>
<feature type="domain" description="3-hydroxyisobutyrate dehydrogenase-like NAD-binding" evidence="6">
    <location>
        <begin position="173"/>
        <end position="292"/>
    </location>
</feature>
<dbReference type="InterPro" id="IPR036291">
    <property type="entry name" value="NAD(P)-bd_dom_sf"/>
</dbReference>
<name>A0A9D2EE55_9MICO</name>
<reference evidence="7" key="2">
    <citation type="submission" date="2021-04" db="EMBL/GenBank/DDBJ databases">
        <authorList>
            <person name="Gilroy R."/>
        </authorList>
    </citation>
    <scope>NUCLEOTIDE SEQUENCE</scope>
    <source>
        <strain evidence="7">ChiGjej4B4-7305</strain>
    </source>
</reference>